<dbReference type="InterPro" id="IPR001433">
    <property type="entry name" value="OxRdtase_FAD/NAD-bd"/>
</dbReference>
<dbReference type="InterPro" id="IPR012165">
    <property type="entry name" value="Cyt_c3_hydrogenase_gsu"/>
</dbReference>
<keyword evidence="3 10" id="KW-0001">2Fe-2S</keyword>
<proteinExistence type="predicted"/>
<feature type="binding site" evidence="10">
    <location>
        <position position="247"/>
    </location>
    <ligand>
        <name>[2Fe-2S] cluster</name>
        <dbReference type="ChEBI" id="CHEBI:190135"/>
    </ligand>
</feature>
<evidence type="ECO:0000256" key="7">
    <source>
        <dbReference type="ARBA" id="ARBA00023004"/>
    </source>
</evidence>
<evidence type="ECO:0000256" key="3">
    <source>
        <dbReference type="ARBA" id="ARBA00022714"/>
    </source>
</evidence>
<dbReference type="PROSITE" id="PS51384">
    <property type="entry name" value="FAD_FR"/>
    <property type="match status" value="1"/>
</dbReference>
<dbReference type="PRINTS" id="PR00406">
    <property type="entry name" value="CYTB5RDTASE"/>
</dbReference>
<keyword evidence="8 10" id="KW-0411">Iron-sulfur</keyword>
<comment type="cofactor">
    <cofactor evidence="9">
        <name>[2Fe-2S] cluster</name>
        <dbReference type="ChEBI" id="CHEBI:190135"/>
    </cofactor>
</comment>
<dbReference type="InterPro" id="IPR017927">
    <property type="entry name" value="FAD-bd_FR_type"/>
</dbReference>
<keyword evidence="1" id="KW-0813">Transport</keyword>
<dbReference type="PANTHER" id="PTHR43513">
    <property type="entry name" value="DIHYDROOROTATE DEHYDROGENASE B (NAD(+)), ELECTRON TRANSFER SUBUNIT"/>
    <property type="match status" value="1"/>
</dbReference>
<accession>A0A7C5DD86</accession>
<dbReference type="InterPro" id="IPR001709">
    <property type="entry name" value="Flavoprot_Pyr_Nucl_cyt_Rdtase"/>
</dbReference>
<evidence type="ECO:0000256" key="5">
    <source>
        <dbReference type="ARBA" id="ARBA00022827"/>
    </source>
</evidence>
<evidence type="ECO:0000313" key="12">
    <source>
        <dbReference type="EMBL" id="HHE04779.1"/>
    </source>
</evidence>
<dbReference type="Gene3D" id="2.40.30.10">
    <property type="entry name" value="Translation factors"/>
    <property type="match status" value="1"/>
</dbReference>
<dbReference type="GO" id="GO:0016491">
    <property type="term" value="F:oxidoreductase activity"/>
    <property type="evidence" value="ECO:0007669"/>
    <property type="project" value="InterPro"/>
</dbReference>
<keyword evidence="7 10" id="KW-0408">Iron</keyword>
<evidence type="ECO:0000256" key="2">
    <source>
        <dbReference type="ARBA" id="ARBA00022630"/>
    </source>
</evidence>
<keyword evidence="5" id="KW-0274">FAD</keyword>
<dbReference type="PANTHER" id="PTHR43513:SF1">
    <property type="entry name" value="ANAEROBIC SULFITE REDUCTASE SUBUNIT B"/>
    <property type="match status" value="1"/>
</dbReference>
<gene>
    <name evidence="12" type="ORF">ENL19_01795</name>
</gene>
<dbReference type="InterPro" id="IPR019480">
    <property type="entry name" value="Dihydroorotate_DH_Fe-S-bd"/>
</dbReference>
<keyword evidence="2" id="KW-0285">Flavoprotein</keyword>
<evidence type="ECO:0000259" key="11">
    <source>
        <dbReference type="PROSITE" id="PS51384"/>
    </source>
</evidence>
<dbReference type="CDD" id="cd06221">
    <property type="entry name" value="sulfite_reductase_like"/>
    <property type="match status" value="1"/>
</dbReference>
<evidence type="ECO:0000256" key="1">
    <source>
        <dbReference type="ARBA" id="ARBA00022448"/>
    </source>
</evidence>
<evidence type="ECO:0000256" key="6">
    <source>
        <dbReference type="ARBA" id="ARBA00022982"/>
    </source>
</evidence>
<evidence type="ECO:0000256" key="4">
    <source>
        <dbReference type="ARBA" id="ARBA00022723"/>
    </source>
</evidence>
<feature type="binding site" evidence="10">
    <location>
        <position position="255"/>
    </location>
    <ligand>
        <name>[2Fe-2S] cluster</name>
        <dbReference type="ChEBI" id="CHEBI:190135"/>
    </ligand>
</feature>
<organism evidence="12">
    <name type="scientific">candidate division WOR-3 bacterium</name>
    <dbReference type="NCBI Taxonomy" id="2052148"/>
    <lineage>
        <taxon>Bacteria</taxon>
        <taxon>Bacteria division WOR-3</taxon>
    </lineage>
</organism>
<dbReference type="EMBL" id="DRTB01000132">
    <property type="protein sequence ID" value="HHE04779.1"/>
    <property type="molecule type" value="Genomic_DNA"/>
</dbReference>
<dbReference type="InterPro" id="IPR017938">
    <property type="entry name" value="Riboflavin_synthase-like_b-brl"/>
</dbReference>
<feature type="binding site" evidence="10">
    <location>
        <position position="244"/>
    </location>
    <ligand>
        <name>[2Fe-2S] cluster</name>
        <dbReference type="ChEBI" id="CHEBI:190135"/>
    </ligand>
</feature>
<dbReference type="GO" id="GO:0050660">
    <property type="term" value="F:flavin adenine dinucleotide binding"/>
    <property type="evidence" value="ECO:0007669"/>
    <property type="project" value="InterPro"/>
</dbReference>
<dbReference type="InterPro" id="IPR039261">
    <property type="entry name" value="FNR_nucleotide-bd"/>
</dbReference>
<keyword evidence="4 10" id="KW-0479">Metal-binding</keyword>
<evidence type="ECO:0000256" key="9">
    <source>
        <dbReference type="ARBA" id="ARBA00034078"/>
    </source>
</evidence>
<dbReference type="GO" id="GO:0051537">
    <property type="term" value="F:2 iron, 2 sulfur cluster binding"/>
    <property type="evidence" value="ECO:0007669"/>
    <property type="project" value="UniProtKB-KW"/>
</dbReference>
<comment type="cofactor">
    <cofactor evidence="10">
        <name>[2Fe-2S] cluster</name>
        <dbReference type="ChEBI" id="CHEBI:190135"/>
    </cofactor>
    <text evidence="10">Binds 1 [2Fe-2S] cluster per subunit.</text>
</comment>
<feature type="binding site" evidence="10">
    <location>
        <position position="239"/>
    </location>
    <ligand>
        <name>[2Fe-2S] cluster</name>
        <dbReference type="ChEBI" id="CHEBI:190135"/>
    </ligand>
</feature>
<dbReference type="SUPFAM" id="SSF63380">
    <property type="entry name" value="Riboflavin synthase domain-like"/>
    <property type="match status" value="1"/>
</dbReference>
<reference evidence="12" key="1">
    <citation type="journal article" date="2020" name="mSystems">
        <title>Genome- and Community-Level Interaction Insights into Carbon Utilization and Element Cycling Functions of Hydrothermarchaeota in Hydrothermal Sediment.</title>
        <authorList>
            <person name="Zhou Z."/>
            <person name="Liu Y."/>
            <person name="Xu W."/>
            <person name="Pan J."/>
            <person name="Luo Z.H."/>
            <person name="Li M."/>
        </authorList>
    </citation>
    <scope>NUCLEOTIDE SEQUENCE [LARGE SCALE GENOMIC DNA]</scope>
    <source>
        <strain evidence="12">HyVt-74</strain>
    </source>
</reference>
<dbReference type="Gene3D" id="3.40.50.80">
    <property type="entry name" value="Nucleotide-binding domain of ferredoxin-NADP reductase (FNR) module"/>
    <property type="match status" value="1"/>
</dbReference>
<sequence length="273" mass="31037">MNNPYLPIEAEVKMARFESDDHSLKTIDLTPVNGDIFDFIPGQFCELSILGKGEAPFGIASSPYEDFFRFTINRAGLVTTELHHLEEGDKIGLRGPLGNGYPVHLFKKKNIVIVSGGFAFTTLRSLIKYLLKNRTEFDKITLVYGSRRPDLLLYRDELEEWEKSGNIEMYITIDKEVQGWKKYVGFVPTVLKEVHPSPDNAYLVMCGPPAMVKFTIPVIEELGFPPDKVFTSLERRMKCGFGKCGRCNIGPYYVCKDGPVFSMEQLKNLPREY</sequence>
<dbReference type="PRINTS" id="PR00371">
    <property type="entry name" value="FPNCR"/>
</dbReference>
<evidence type="ECO:0000256" key="10">
    <source>
        <dbReference type="PIRSR" id="PIRSR006816-2"/>
    </source>
</evidence>
<feature type="domain" description="FAD-binding FR-type" evidence="11">
    <location>
        <begin position="5"/>
        <end position="103"/>
    </location>
</feature>
<name>A0A7C5DD86_UNCW3</name>
<dbReference type="GO" id="GO:0006221">
    <property type="term" value="P:pyrimidine nucleotide biosynthetic process"/>
    <property type="evidence" value="ECO:0007669"/>
    <property type="project" value="InterPro"/>
</dbReference>
<dbReference type="AlphaFoldDB" id="A0A7C5DD86"/>
<comment type="caution">
    <text evidence="12">The sequence shown here is derived from an EMBL/GenBank/DDBJ whole genome shotgun (WGS) entry which is preliminary data.</text>
</comment>
<protein>
    <submittedName>
        <fullName evidence="12">Heterodisulfide reductase subunit F</fullName>
    </submittedName>
</protein>
<dbReference type="Pfam" id="PF10418">
    <property type="entry name" value="DHODB_Fe-S_bind"/>
    <property type="match status" value="1"/>
</dbReference>
<dbReference type="InterPro" id="IPR037117">
    <property type="entry name" value="Dihydroorotate_DH_ele_sf"/>
</dbReference>
<dbReference type="Proteomes" id="UP000886110">
    <property type="component" value="Unassembled WGS sequence"/>
</dbReference>
<dbReference type="InterPro" id="IPR050353">
    <property type="entry name" value="PyrK_electron_transfer"/>
</dbReference>
<dbReference type="Gene3D" id="2.10.240.10">
    <property type="entry name" value="Dihydroorotate dehydrogenase, electron transfer subunit"/>
    <property type="match status" value="1"/>
</dbReference>
<dbReference type="SUPFAM" id="SSF52343">
    <property type="entry name" value="Ferredoxin reductase-like, C-terminal NADP-linked domain"/>
    <property type="match status" value="1"/>
</dbReference>
<keyword evidence="6" id="KW-0249">Electron transport</keyword>
<dbReference type="GO" id="GO:0046872">
    <property type="term" value="F:metal ion binding"/>
    <property type="evidence" value="ECO:0007669"/>
    <property type="project" value="UniProtKB-KW"/>
</dbReference>
<dbReference type="PIRSF" id="PIRSF006816">
    <property type="entry name" value="Cyc3_hyd_g"/>
    <property type="match status" value="1"/>
</dbReference>
<evidence type="ECO:0000256" key="8">
    <source>
        <dbReference type="ARBA" id="ARBA00023014"/>
    </source>
</evidence>
<dbReference type="Pfam" id="PF00175">
    <property type="entry name" value="NAD_binding_1"/>
    <property type="match status" value="1"/>
</dbReference>